<feature type="domain" description="VanZ-like" evidence="2">
    <location>
        <begin position="17"/>
        <end position="99"/>
    </location>
</feature>
<comment type="caution">
    <text evidence="3">The sequence shown here is derived from an EMBL/GenBank/DDBJ whole genome shotgun (WGS) entry which is preliminary data.</text>
</comment>
<name>A0AAW9SBP6_9BACT</name>
<sequence length="112" mass="12965">MKVPSTSGLGFKIPMLDKMVHVIIFIGKGFLFSLSFDRHFKRANIQANAMLVTLVFCTLMGGFTEFVQYYWIPHRDGELKDFIADIFGTVIGLSGFWLWMKLRLTYSQKKIF</sequence>
<keyword evidence="1" id="KW-0472">Membrane</keyword>
<dbReference type="PANTHER" id="PTHR28008:SF1">
    <property type="entry name" value="DOMAIN PROTEIN, PUTATIVE (AFU_ORTHOLOGUE AFUA_3G10980)-RELATED"/>
    <property type="match status" value="1"/>
</dbReference>
<evidence type="ECO:0000313" key="4">
    <source>
        <dbReference type="Proteomes" id="UP001403385"/>
    </source>
</evidence>
<keyword evidence="1" id="KW-1133">Transmembrane helix</keyword>
<protein>
    <submittedName>
        <fullName evidence="3">VanZ family protein</fullName>
    </submittedName>
</protein>
<dbReference type="NCBIfam" id="NF037970">
    <property type="entry name" value="vanZ_1"/>
    <property type="match status" value="1"/>
</dbReference>
<feature type="transmembrane region" description="Helical" evidence="1">
    <location>
        <begin position="82"/>
        <end position="100"/>
    </location>
</feature>
<accession>A0AAW9SBP6</accession>
<dbReference type="AlphaFoldDB" id="A0AAW9SBP6"/>
<keyword evidence="1" id="KW-0812">Transmembrane</keyword>
<evidence type="ECO:0000259" key="2">
    <source>
        <dbReference type="Pfam" id="PF04892"/>
    </source>
</evidence>
<keyword evidence="4" id="KW-1185">Reference proteome</keyword>
<feature type="transmembrane region" description="Helical" evidence="1">
    <location>
        <begin position="20"/>
        <end position="37"/>
    </location>
</feature>
<gene>
    <name evidence="3" type="ORF">AAG747_09530</name>
</gene>
<dbReference type="Proteomes" id="UP001403385">
    <property type="component" value="Unassembled WGS sequence"/>
</dbReference>
<dbReference type="EMBL" id="JBDKWZ010000004">
    <property type="protein sequence ID" value="MEN7548151.1"/>
    <property type="molecule type" value="Genomic_DNA"/>
</dbReference>
<dbReference type="InterPro" id="IPR006976">
    <property type="entry name" value="VanZ-like"/>
</dbReference>
<dbReference type="Pfam" id="PF04892">
    <property type="entry name" value="VanZ"/>
    <property type="match status" value="1"/>
</dbReference>
<reference evidence="3 4" key="1">
    <citation type="submission" date="2024-04" db="EMBL/GenBank/DDBJ databases">
        <title>Novel genus in family Flammeovirgaceae.</title>
        <authorList>
            <person name="Nguyen T.H."/>
            <person name="Vuong T.Q."/>
            <person name="Le H."/>
            <person name="Kim S.-G."/>
        </authorList>
    </citation>
    <scope>NUCLEOTIDE SEQUENCE [LARGE SCALE GENOMIC DNA]</scope>
    <source>
        <strain evidence="3 4">JCM 23209</strain>
    </source>
</reference>
<evidence type="ECO:0000256" key="1">
    <source>
        <dbReference type="SAM" id="Phobius"/>
    </source>
</evidence>
<dbReference type="PANTHER" id="PTHR28008">
    <property type="entry name" value="DOMAIN PROTEIN, PUTATIVE (AFU_ORTHOLOGUE AFUA_3G10980)-RELATED"/>
    <property type="match status" value="1"/>
</dbReference>
<dbReference type="RefSeq" id="WP_346820933.1">
    <property type="nucleotide sequence ID" value="NZ_JBDKWZ010000004.1"/>
</dbReference>
<feature type="transmembrane region" description="Helical" evidence="1">
    <location>
        <begin position="49"/>
        <end position="70"/>
    </location>
</feature>
<organism evidence="3 4">
    <name type="scientific">Rapidithrix thailandica</name>
    <dbReference type="NCBI Taxonomy" id="413964"/>
    <lineage>
        <taxon>Bacteria</taxon>
        <taxon>Pseudomonadati</taxon>
        <taxon>Bacteroidota</taxon>
        <taxon>Cytophagia</taxon>
        <taxon>Cytophagales</taxon>
        <taxon>Flammeovirgaceae</taxon>
        <taxon>Rapidithrix</taxon>
    </lineage>
</organism>
<proteinExistence type="predicted"/>
<evidence type="ECO:0000313" key="3">
    <source>
        <dbReference type="EMBL" id="MEN7548151.1"/>
    </source>
</evidence>